<dbReference type="PROSITE" id="PS50888">
    <property type="entry name" value="BHLH"/>
    <property type="match status" value="1"/>
</dbReference>
<evidence type="ECO:0000259" key="8">
    <source>
        <dbReference type="PROSITE" id="PS51054"/>
    </source>
</evidence>
<name>A0A1J1HIB5_9DIPT</name>
<feature type="region of interest" description="Disordered" evidence="6">
    <location>
        <begin position="384"/>
        <end position="407"/>
    </location>
</feature>
<feature type="region of interest" description="Disordered" evidence="6">
    <location>
        <begin position="333"/>
        <end position="368"/>
    </location>
</feature>
<evidence type="ECO:0000256" key="3">
    <source>
        <dbReference type="ARBA" id="ARBA00023125"/>
    </source>
</evidence>
<protein>
    <submittedName>
        <fullName evidence="9">CLUMA_CG001539, isoform A</fullName>
    </submittedName>
</protein>
<feature type="non-terminal residue" evidence="9">
    <location>
        <position position="1"/>
    </location>
</feature>
<accession>A0A1J1HIB5</accession>
<sequence length="501" mass="56633">EATSGTFPYCSDPGLNFSATNYSEDDADFAGNRRGKASRQDPLSHRIIEKRRRDRMNACLADLSRLIPSQYMRKGRGRVEKTEIIEMAIRHLKNLQTQEVLREATYADYYRSGYSDCVTEAAKFLLRERDEELYYKMITHLREHMNEAMKGDKMLLIIFKNDFLLFLGEYFKTRCNGDMINAGSPTSYHHPNPPLSQLREMLTTSVSDVEHNSDDHHDIKDLSFRSNPQQAPSVSSTGVVPSNNIHHMDTSDYDSTRSPTTSSGTTSTNSIRMTPANVNHHLSNLSPPHAHENVIRTVRMRKLSETSTDVEHCNNNYKFKNYIQQRFTHETYHSEESMQSNQCVTDHEKDHDKKSTTPTSPVNDAAKRNGIHHDIKNEILVVNSPSPAHQQPPHATQRNGKIPNGTVNGNINGNAIIPHHTIPIPVFACHTQGFYVPLNVDYDLLIPFLGGVDLLSKTYAHLPPLHPISINVNYTPTLIKNAIASANFIKPKVENGIINGW</sequence>
<feature type="region of interest" description="Disordered" evidence="6">
    <location>
        <begin position="207"/>
        <end position="272"/>
    </location>
</feature>
<evidence type="ECO:0000256" key="5">
    <source>
        <dbReference type="ARBA" id="ARBA00023242"/>
    </source>
</evidence>
<evidence type="ECO:0000256" key="4">
    <source>
        <dbReference type="ARBA" id="ARBA00023163"/>
    </source>
</evidence>
<dbReference type="GO" id="GO:0003677">
    <property type="term" value="F:DNA binding"/>
    <property type="evidence" value="ECO:0007669"/>
    <property type="project" value="UniProtKB-KW"/>
</dbReference>
<dbReference type="SUPFAM" id="SSF47459">
    <property type="entry name" value="HLH, helix-loop-helix DNA-binding domain"/>
    <property type="match status" value="1"/>
</dbReference>
<feature type="compositionally biased region" description="Polar residues" evidence="6">
    <location>
        <begin position="224"/>
        <end position="245"/>
    </location>
</feature>
<evidence type="ECO:0000256" key="6">
    <source>
        <dbReference type="SAM" id="MobiDB-lite"/>
    </source>
</evidence>
<feature type="compositionally biased region" description="Basic and acidic residues" evidence="6">
    <location>
        <begin position="345"/>
        <end position="355"/>
    </location>
</feature>
<dbReference type="GO" id="GO:0005634">
    <property type="term" value="C:nucleus"/>
    <property type="evidence" value="ECO:0007669"/>
    <property type="project" value="UniProtKB-SubCell"/>
</dbReference>
<dbReference type="EMBL" id="CVRI01000005">
    <property type="protein sequence ID" value="CRK87783.1"/>
    <property type="molecule type" value="Genomic_DNA"/>
</dbReference>
<feature type="domain" description="Orange" evidence="8">
    <location>
        <begin position="110"/>
        <end position="141"/>
    </location>
</feature>
<dbReference type="AlphaFoldDB" id="A0A1J1HIB5"/>
<proteinExistence type="predicted"/>
<dbReference type="GO" id="GO:0046983">
    <property type="term" value="F:protein dimerization activity"/>
    <property type="evidence" value="ECO:0007669"/>
    <property type="project" value="InterPro"/>
</dbReference>
<dbReference type="SUPFAM" id="SSF158457">
    <property type="entry name" value="Orange domain-like"/>
    <property type="match status" value="1"/>
</dbReference>
<evidence type="ECO:0000313" key="10">
    <source>
        <dbReference type="Proteomes" id="UP000183832"/>
    </source>
</evidence>
<dbReference type="OrthoDB" id="6371181at2759"/>
<dbReference type="GO" id="GO:0006355">
    <property type="term" value="P:regulation of DNA-templated transcription"/>
    <property type="evidence" value="ECO:0007669"/>
    <property type="project" value="InterPro"/>
</dbReference>
<dbReference type="SMART" id="SM00353">
    <property type="entry name" value="HLH"/>
    <property type="match status" value="1"/>
</dbReference>
<dbReference type="STRING" id="568069.A0A1J1HIB5"/>
<dbReference type="InterPro" id="IPR003650">
    <property type="entry name" value="Orange_dom"/>
</dbReference>
<dbReference type="InterPro" id="IPR011598">
    <property type="entry name" value="bHLH_dom"/>
</dbReference>
<comment type="subcellular location">
    <subcellularLocation>
        <location evidence="1">Nucleus</location>
    </subcellularLocation>
</comment>
<evidence type="ECO:0000259" key="7">
    <source>
        <dbReference type="PROSITE" id="PS50888"/>
    </source>
</evidence>
<organism evidence="9 10">
    <name type="scientific">Clunio marinus</name>
    <dbReference type="NCBI Taxonomy" id="568069"/>
    <lineage>
        <taxon>Eukaryota</taxon>
        <taxon>Metazoa</taxon>
        <taxon>Ecdysozoa</taxon>
        <taxon>Arthropoda</taxon>
        <taxon>Hexapoda</taxon>
        <taxon>Insecta</taxon>
        <taxon>Pterygota</taxon>
        <taxon>Neoptera</taxon>
        <taxon>Endopterygota</taxon>
        <taxon>Diptera</taxon>
        <taxon>Nematocera</taxon>
        <taxon>Chironomoidea</taxon>
        <taxon>Chironomidae</taxon>
        <taxon>Clunio</taxon>
    </lineage>
</organism>
<dbReference type="Proteomes" id="UP000183832">
    <property type="component" value="Unassembled WGS sequence"/>
</dbReference>
<evidence type="ECO:0000256" key="2">
    <source>
        <dbReference type="ARBA" id="ARBA00023015"/>
    </source>
</evidence>
<dbReference type="Gene3D" id="4.10.280.10">
    <property type="entry name" value="Helix-loop-helix DNA-binding domain"/>
    <property type="match status" value="1"/>
</dbReference>
<keyword evidence="3" id="KW-0238">DNA-binding</keyword>
<feature type="domain" description="BHLH" evidence="7">
    <location>
        <begin position="40"/>
        <end position="95"/>
    </location>
</feature>
<dbReference type="PROSITE" id="PS51054">
    <property type="entry name" value="ORANGE"/>
    <property type="match status" value="1"/>
</dbReference>
<keyword evidence="5" id="KW-0539">Nucleus</keyword>
<dbReference type="SMART" id="SM00511">
    <property type="entry name" value="ORANGE"/>
    <property type="match status" value="1"/>
</dbReference>
<dbReference type="InterPro" id="IPR050370">
    <property type="entry name" value="HES_HEY"/>
</dbReference>
<evidence type="ECO:0000313" key="9">
    <source>
        <dbReference type="EMBL" id="CRK87783.1"/>
    </source>
</evidence>
<keyword evidence="2" id="KW-0805">Transcription regulation</keyword>
<feature type="compositionally biased region" description="Basic and acidic residues" evidence="6">
    <location>
        <begin position="208"/>
        <end position="223"/>
    </location>
</feature>
<dbReference type="CDD" id="cd11440">
    <property type="entry name" value="bHLH-O_Cwo_like"/>
    <property type="match status" value="1"/>
</dbReference>
<dbReference type="InterPro" id="IPR036638">
    <property type="entry name" value="HLH_DNA-bd_sf"/>
</dbReference>
<keyword evidence="4" id="KW-0804">Transcription</keyword>
<dbReference type="FunFam" id="4.10.280.10:FF:000079">
    <property type="entry name" value="CLUMA_CG001539, isoform A"/>
    <property type="match status" value="1"/>
</dbReference>
<dbReference type="PANTHER" id="PTHR10985">
    <property type="entry name" value="BASIC HELIX-LOOP-HELIX TRANSCRIPTION FACTOR, HES-RELATED"/>
    <property type="match status" value="1"/>
</dbReference>
<feature type="compositionally biased region" description="Low complexity" evidence="6">
    <location>
        <begin position="256"/>
        <end position="270"/>
    </location>
</feature>
<evidence type="ECO:0000256" key="1">
    <source>
        <dbReference type="ARBA" id="ARBA00004123"/>
    </source>
</evidence>
<reference evidence="9 10" key="1">
    <citation type="submission" date="2015-04" db="EMBL/GenBank/DDBJ databases">
        <authorList>
            <person name="Syromyatnikov M.Y."/>
            <person name="Popov V.N."/>
        </authorList>
    </citation>
    <scope>NUCLEOTIDE SEQUENCE [LARGE SCALE GENOMIC DNA]</scope>
</reference>
<dbReference type="Pfam" id="PF00010">
    <property type="entry name" value="HLH"/>
    <property type="match status" value="1"/>
</dbReference>
<keyword evidence="10" id="KW-1185">Reference proteome</keyword>
<gene>
    <name evidence="9" type="ORF">CLUMA_CG001539</name>
</gene>